<accession>A0A238K9C4</accession>
<dbReference type="CDD" id="cd00118">
    <property type="entry name" value="LysM"/>
    <property type="match status" value="1"/>
</dbReference>
<proteinExistence type="predicted"/>
<dbReference type="SMART" id="SM00257">
    <property type="entry name" value="LysM"/>
    <property type="match status" value="1"/>
</dbReference>
<sequence length="276" mass="28556">MIRMILLSIAFLGMTAVLIIYQPGAQQIRNRLDADNALAVTRAAGGPDGMPPQSAAEADPRDAAVPAHLLSAAQDGTVPMAGDPLPALTAAVRAAQVARDGGPVQPPAAQRVTPELTPGAAQDDPLWAMTETVLSTLGASTPRAATLQALVVEALREGQSDAYVDALLNEARQTGSIVVPAALITSDGKVDTGTLLAVLVQRSVGPAAPAPPPKAAAPGAPSRRVYTVQPGDSLAAISYRFYGETIHHKDIFEANRDKIDAPDQIRTGVTLTIPHL</sequence>
<feature type="region of interest" description="Disordered" evidence="1">
    <location>
        <begin position="98"/>
        <end position="122"/>
    </location>
</feature>
<dbReference type="Proteomes" id="UP000207598">
    <property type="component" value="Unassembled WGS sequence"/>
</dbReference>
<evidence type="ECO:0000313" key="3">
    <source>
        <dbReference type="EMBL" id="SMX39488.1"/>
    </source>
</evidence>
<dbReference type="OrthoDB" id="370541at2"/>
<dbReference type="RefSeq" id="WP_094020845.1">
    <property type="nucleotide sequence ID" value="NZ_FXYF01000004.1"/>
</dbReference>
<dbReference type="InterPro" id="IPR018392">
    <property type="entry name" value="LysM"/>
</dbReference>
<name>A0A238K9C4_9RHOB</name>
<dbReference type="PANTHER" id="PTHR34700:SF4">
    <property type="entry name" value="PHAGE-LIKE ELEMENT PBSX PROTEIN XKDP"/>
    <property type="match status" value="1"/>
</dbReference>
<dbReference type="AlphaFoldDB" id="A0A238K9C4"/>
<feature type="domain" description="LysM" evidence="2">
    <location>
        <begin position="224"/>
        <end position="273"/>
    </location>
</feature>
<keyword evidence="4" id="KW-1185">Reference proteome</keyword>
<organism evidence="3 4">
    <name type="scientific">Maliponia aquimaris</name>
    <dbReference type="NCBI Taxonomy" id="1673631"/>
    <lineage>
        <taxon>Bacteria</taxon>
        <taxon>Pseudomonadati</taxon>
        <taxon>Pseudomonadota</taxon>
        <taxon>Alphaproteobacteria</taxon>
        <taxon>Rhodobacterales</taxon>
        <taxon>Paracoccaceae</taxon>
        <taxon>Maliponia</taxon>
    </lineage>
</organism>
<evidence type="ECO:0000313" key="4">
    <source>
        <dbReference type="Proteomes" id="UP000207598"/>
    </source>
</evidence>
<dbReference type="PANTHER" id="PTHR34700">
    <property type="entry name" value="POTASSIUM BINDING PROTEIN KBP"/>
    <property type="match status" value="1"/>
</dbReference>
<dbReference type="EMBL" id="FXYF01000004">
    <property type="protein sequence ID" value="SMX39488.1"/>
    <property type="molecule type" value="Genomic_DNA"/>
</dbReference>
<dbReference type="Pfam" id="PF01476">
    <property type="entry name" value="LysM"/>
    <property type="match status" value="1"/>
</dbReference>
<gene>
    <name evidence="3" type="ORF">MAA8898_02034</name>
</gene>
<dbReference type="InterPro" id="IPR052196">
    <property type="entry name" value="Bact_Kbp"/>
</dbReference>
<protein>
    <submittedName>
        <fullName evidence="3">LysM domain/BON superfamily protein</fullName>
    </submittedName>
</protein>
<evidence type="ECO:0000256" key="1">
    <source>
        <dbReference type="SAM" id="MobiDB-lite"/>
    </source>
</evidence>
<evidence type="ECO:0000259" key="2">
    <source>
        <dbReference type="PROSITE" id="PS51782"/>
    </source>
</evidence>
<reference evidence="3 4" key="1">
    <citation type="submission" date="2017-05" db="EMBL/GenBank/DDBJ databases">
        <authorList>
            <person name="Song R."/>
            <person name="Chenine A.L."/>
            <person name="Ruprecht R.M."/>
        </authorList>
    </citation>
    <scope>NUCLEOTIDE SEQUENCE [LARGE SCALE GENOMIC DNA]</scope>
    <source>
        <strain evidence="3 4">CECT 8898</strain>
    </source>
</reference>
<dbReference type="InterPro" id="IPR036779">
    <property type="entry name" value="LysM_dom_sf"/>
</dbReference>
<dbReference type="Gene3D" id="3.10.350.10">
    <property type="entry name" value="LysM domain"/>
    <property type="match status" value="1"/>
</dbReference>
<dbReference type="PROSITE" id="PS51782">
    <property type="entry name" value="LYSM"/>
    <property type="match status" value="1"/>
</dbReference>
<dbReference type="SUPFAM" id="SSF54106">
    <property type="entry name" value="LysM domain"/>
    <property type="match status" value="1"/>
</dbReference>